<evidence type="ECO:0000256" key="1">
    <source>
        <dbReference type="SAM" id="MobiDB-lite"/>
    </source>
</evidence>
<protein>
    <submittedName>
        <fullName evidence="2">Uncharacterized protein</fullName>
    </submittedName>
</protein>
<sequence>MFYSSVNIVFSDNTFRAIQYTDTDTAEENGICKSNRTSKRNGQSEAKKREKIVEGCI</sequence>
<name>A0ABQ2NND4_9FLAO</name>
<feature type="compositionally biased region" description="Basic and acidic residues" evidence="1">
    <location>
        <begin position="45"/>
        <end position="57"/>
    </location>
</feature>
<dbReference type="EMBL" id="BMLV01000006">
    <property type="protein sequence ID" value="GGP06262.1"/>
    <property type="molecule type" value="Genomic_DNA"/>
</dbReference>
<reference evidence="3" key="1">
    <citation type="journal article" date="2019" name="Int. J. Syst. Evol. Microbiol.">
        <title>The Global Catalogue of Microorganisms (GCM) 10K type strain sequencing project: providing services to taxonomists for standard genome sequencing and annotation.</title>
        <authorList>
            <consortium name="The Broad Institute Genomics Platform"/>
            <consortium name="The Broad Institute Genome Sequencing Center for Infectious Disease"/>
            <person name="Wu L."/>
            <person name="Ma J."/>
        </authorList>
    </citation>
    <scope>NUCLEOTIDE SEQUENCE [LARGE SCALE GENOMIC DNA]</scope>
    <source>
        <strain evidence="3">CGMCC 1.7656</strain>
    </source>
</reference>
<dbReference type="Proteomes" id="UP000620064">
    <property type="component" value="Unassembled WGS sequence"/>
</dbReference>
<gene>
    <name evidence="2" type="ORF">GCM10010992_25770</name>
</gene>
<feature type="region of interest" description="Disordered" evidence="1">
    <location>
        <begin position="32"/>
        <end position="57"/>
    </location>
</feature>
<keyword evidence="3" id="KW-1185">Reference proteome</keyword>
<feature type="compositionally biased region" description="Polar residues" evidence="1">
    <location>
        <begin position="32"/>
        <end position="44"/>
    </location>
</feature>
<accession>A0ABQ2NND4</accession>
<organism evidence="2 3">
    <name type="scientific">Cloacibacterium rupense</name>
    <dbReference type="NCBI Taxonomy" id="517423"/>
    <lineage>
        <taxon>Bacteria</taxon>
        <taxon>Pseudomonadati</taxon>
        <taxon>Bacteroidota</taxon>
        <taxon>Flavobacteriia</taxon>
        <taxon>Flavobacteriales</taxon>
        <taxon>Weeksellaceae</taxon>
    </lineage>
</organism>
<evidence type="ECO:0000313" key="2">
    <source>
        <dbReference type="EMBL" id="GGP06262.1"/>
    </source>
</evidence>
<comment type="caution">
    <text evidence="2">The sequence shown here is derived from an EMBL/GenBank/DDBJ whole genome shotgun (WGS) entry which is preliminary data.</text>
</comment>
<evidence type="ECO:0000313" key="3">
    <source>
        <dbReference type="Proteomes" id="UP000620064"/>
    </source>
</evidence>
<proteinExistence type="predicted"/>